<dbReference type="EMBL" id="VFOW01000001">
    <property type="protein sequence ID" value="TQL76184.1"/>
    <property type="molecule type" value="Genomic_DNA"/>
</dbReference>
<dbReference type="Pfam" id="PF03831">
    <property type="entry name" value="YjdM"/>
    <property type="match status" value="1"/>
</dbReference>
<dbReference type="SUPFAM" id="SSF57783">
    <property type="entry name" value="Zinc beta-ribbon"/>
    <property type="match status" value="1"/>
</dbReference>
<evidence type="ECO:0000313" key="5">
    <source>
        <dbReference type="Proteomes" id="UP000317043"/>
    </source>
</evidence>
<protein>
    <submittedName>
        <fullName evidence="4">Protein PhnA</fullName>
    </submittedName>
</protein>
<dbReference type="PANTHER" id="PTHR30305:SF3">
    <property type="entry name" value="PROTEIN YJDM"/>
    <property type="match status" value="1"/>
</dbReference>
<dbReference type="InterPro" id="IPR004624">
    <property type="entry name" value="YjdM"/>
</dbReference>
<dbReference type="InterPro" id="IPR013988">
    <property type="entry name" value="YjdM_C"/>
</dbReference>
<dbReference type="Gene3D" id="2.30.30.40">
    <property type="entry name" value="SH3 Domains"/>
    <property type="match status" value="1"/>
</dbReference>
<feature type="domain" description="Protein YjdM C-terminal" evidence="2">
    <location>
        <begin position="46"/>
        <end position="117"/>
    </location>
</feature>
<comment type="caution">
    <text evidence="4">The sequence shown here is derived from an EMBL/GenBank/DDBJ whole genome shotgun (WGS) entry which is preliminary data.</text>
</comment>
<organism evidence="4 5">
    <name type="scientific">Stackebrandtia endophytica</name>
    <dbReference type="NCBI Taxonomy" id="1496996"/>
    <lineage>
        <taxon>Bacteria</taxon>
        <taxon>Bacillati</taxon>
        <taxon>Actinomycetota</taxon>
        <taxon>Actinomycetes</taxon>
        <taxon>Glycomycetales</taxon>
        <taxon>Glycomycetaceae</taxon>
        <taxon>Stackebrandtia</taxon>
    </lineage>
</organism>
<accession>A0A543AUD3</accession>
<gene>
    <name evidence="4" type="ORF">FB566_1705</name>
</gene>
<evidence type="ECO:0000256" key="1">
    <source>
        <dbReference type="ARBA" id="ARBA00009248"/>
    </source>
</evidence>
<proteinExistence type="inferred from homology"/>
<dbReference type="RefSeq" id="WP_142037195.1">
    <property type="nucleotide sequence ID" value="NZ_JBHTGS010000001.1"/>
</dbReference>
<name>A0A543AUD3_9ACTN</name>
<dbReference type="SUPFAM" id="SSF82057">
    <property type="entry name" value="Prokaryotic SH3-related domain"/>
    <property type="match status" value="1"/>
</dbReference>
<dbReference type="OrthoDB" id="9810131at2"/>
<dbReference type="Proteomes" id="UP000317043">
    <property type="component" value="Unassembled WGS sequence"/>
</dbReference>
<comment type="similarity">
    <text evidence="1">Belongs to the YjdM family.</text>
</comment>
<dbReference type="AlphaFoldDB" id="A0A543AUD3"/>
<dbReference type="Pfam" id="PF08274">
    <property type="entry name" value="Zn_Ribbon_YjdM"/>
    <property type="match status" value="1"/>
</dbReference>
<evidence type="ECO:0000259" key="3">
    <source>
        <dbReference type="Pfam" id="PF08274"/>
    </source>
</evidence>
<reference evidence="4 5" key="1">
    <citation type="submission" date="2019-06" db="EMBL/GenBank/DDBJ databases">
        <title>Sequencing the genomes of 1000 actinobacteria strains.</title>
        <authorList>
            <person name="Klenk H.-P."/>
        </authorList>
    </citation>
    <scope>NUCLEOTIDE SEQUENCE [LARGE SCALE GENOMIC DNA]</scope>
    <source>
        <strain evidence="4 5">DSM 45928</strain>
    </source>
</reference>
<feature type="domain" description="Protein YjdM N-terminal" evidence="3">
    <location>
        <begin position="4"/>
        <end position="33"/>
    </location>
</feature>
<sequence length="118" mass="12285">MSDELPPCPECAEAFTYEQGALLVCPMCGHEWSAESAEPSPEDSVIRDAVGNPLADGDTVTIVKDLKVKGSGGGTIKSGTKVKGIRLIDDGVADHDIDAKVPGFGQMQLKSSVVKKAA</sequence>
<dbReference type="PANTHER" id="PTHR30305">
    <property type="entry name" value="PROTEIN YJDM-RELATED"/>
    <property type="match status" value="1"/>
</dbReference>
<evidence type="ECO:0000313" key="4">
    <source>
        <dbReference type="EMBL" id="TQL76184.1"/>
    </source>
</evidence>
<dbReference type="Gene3D" id="2.20.25.10">
    <property type="match status" value="1"/>
</dbReference>
<dbReference type="InParanoid" id="A0A543AUD3"/>
<dbReference type="NCBIfam" id="TIGR00686">
    <property type="entry name" value="phnA"/>
    <property type="match status" value="1"/>
</dbReference>
<dbReference type="InterPro" id="IPR013987">
    <property type="entry name" value="YjdM_N"/>
</dbReference>
<evidence type="ECO:0000259" key="2">
    <source>
        <dbReference type="Pfam" id="PF03831"/>
    </source>
</evidence>
<keyword evidence="5" id="KW-1185">Reference proteome</keyword>